<reference evidence="2 4" key="2">
    <citation type="journal article" date="2023" name="Sci. Data">
        <title>Genome assembly of the Korean intertidal mud-creeper Batillaria attramentaria.</title>
        <authorList>
            <person name="Patra A.K."/>
            <person name="Ho P.T."/>
            <person name="Jun S."/>
            <person name="Lee S.J."/>
            <person name="Kim Y."/>
            <person name="Won Y.J."/>
        </authorList>
    </citation>
    <scope>NUCLEOTIDE SEQUENCE [LARGE SCALE GENOMIC DNA]</scope>
    <source>
        <strain evidence="2">Wonlab-2016</strain>
    </source>
</reference>
<proteinExistence type="predicted"/>
<dbReference type="EMBL" id="JACVVK020000473">
    <property type="protein sequence ID" value="KAK7473375.1"/>
    <property type="molecule type" value="Genomic_DNA"/>
</dbReference>
<gene>
    <name evidence="3" type="ORF">BaRGS_00020714</name>
    <name evidence="2" type="ORF">BaRGS_00035423</name>
</gene>
<sequence>MNDLWTSNPFLSTTTVPNHAVCAISVWHAWVTKRRRHRSIFGWSTRDGRPGRSFQQEAMFPNLRCPFRHQISVNVMGTGTDFPALRSGRESKQSLTDSKSTLTGPVDKTEGWAGVD</sequence>
<reference evidence="2" key="1">
    <citation type="submission" date="2020-09" db="EMBL/GenBank/DDBJ databases">
        <authorList>
            <person name="Won Y."/>
        </authorList>
    </citation>
    <scope>NUCLEOTIDE SEQUENCE</scope>
    <source>
        <strain evidence="2">Wonlab-2016</strain>
        <tissue evidence="2">Foot muscle</tissue>
    </source>
</reference>
<evidence type="ECO:0000313" key="4">
    <source>
        <dbReference type="Proteomes" id="UP001519460"/>
    </source>
</evidence>
<evidence type="ECO:0000256" key="1">
    <source>
        <dbReference type="SAM" id="MobiDB-lite"/>
    </source>
</evidence>
<feature type="region of interest" description="Disordered" evidence="1">
    <location>
        <begin position="82"/>
        <end position="116"/>
    </location>
</feature>
<comment type="caution">
    <text evidence="2">The sequence shown here is derived from an EMBL/GenBank/DDBJ whole genome shotgun (WGS) entry which is preliminary data.</text>
</comment>
<evidence type="ECO:0000313" key="3">
    <source>
        <dbReference type="EMBL" id="KAK7488123.1"/>
    </source>
</evidence>
<feature type="compositionally biased region" description="Polar residues" evidence="1">
    <location>
        <begin position="93"/>
        <end position="103"/>
    </location>
</feature>
<dbReference type="Proteomes" id="UP001519460">
    <property type="component" value="Unassembled WGS sequence"/>
</dbReference>
<dbReference type="AlphaFoldDB" id="A0ABD0JEP7"/>
<organism evidence="2 4">
    <name type="scientific">Batillaria attramentaria</name>
    <dbReference type="NCBI Taxonomy" id="370345"/>
    <lineage>
        <taxon>Eukaryota</taxon>
        <taxon>Metazoa</taxon>
        <taxon>Spiralia</taxon>
        <taxon>Lophotrochozoa</taxon>
        <taxon>Mollusca</taxon>
        <taxon>Gastropoda</taxon>
        <taxon>Caenogastropoda</taxon>
        <taxon>Sorbeoconcha</taxon>
        <taxon>Cerithioidea</taxon>
        <taxon>Batillariidae</taxon>
        <taxon>Batillaria</taxon>
    </lineage>
</organism>
<dbReference type="EMBL" id="JACVVK020000155">
    <property type="protein sequence ID" value="KAK7488123.1"/>
    <property type="molecule type" value="Genomic_DNA"/>
</dbReference>
<accession>A0ABD0JEP7</accession>
<protein>
    <submittedName>
        <fullName evidence="2">Uncharacterized protein</fullName>
    </submittedName>
</protein>
<evidence type="ECO:0000313" key="2">
    <source>
        <dbReference type="EMBL" id="KAK7473375.1"/>
    </source>
</evidence>
<keyword evidence="4" id="KW-1185">Reference proteome</keyword>
<reference evidence="2" key="3">
    <citation type="submission" date="2023-01" db="EMBL/GenBank/DDBJ databases">
        <authorList>
            <person name="Patra A."/>
        </authorList>
    </citation>
    <scope>NUCLEOTIDE SEQUENCE</scope>
    <source>
        <strain evidence="2">Wonlab-2016</strain>
        <tissue evidence="2">Foot muscle</tissue>
    </source>
</reference>
<name>A0ABD0JEP7_9CAEN</name>